<keyword evidence="2" id="KW-1185">Reference proteome</keyword>
<gene>
    <name evidence="1" type="ORF">AJ79_08868</name>
</gene>
<dbReference type="Proteomes" id="UP000223968">
    <property type="component" value="Unassembled WGS sequence"/>
</dbReference>
<dbReference type="STRING" id="1447875.A0A2B7WPF3"/>
<comment type="caution">
    <text evidence="1">The sequence shown here is derived from an EMBL/GenBank/DDBJ whole genome shotgun (WGS) entry which is preliminary data.</text>
</comment>
<accession>A0A2B7WPF3</accession>
<protein>
    <submittedName>
        <fullName evidence="1">Uncharacterized protein</fullName>
    </submittedName>
</protein>
<evidence type="ECO:0000313" key="1">
    <source>
        <dbReference type="EMBL" id="PGG98429.1"/>
    </source>
</evidence>
<reference evidence="1 2" key="1">
    <citation type="submission" date="2017-10" db="EMBL/GenBank/DDBJ databases">
        <title>Comparative genomics in systemic dimorphic fungi from Ajellomycetaceae.</title>
        <authorList>
            <person name="Munoz J.F."/>
            <person name="Mcewen J.G."/>
            <person name="Clay O.K."/>
            <person name="Cuomo C.A."/>
        </authorList>
    </citation>
    <scope>NUCLEOTIDE SEQUENCE [LARGE SCALE GENOMIC DNA]</scope>
    <source>
        <strain evidence="1 2">UAMH5409</strain>
    </source>
</reference>
<dbReference type="AlphaFoldDB" id="A0A2B7WPF3"/>
<sequence>MDKNCTAKRLEAKQSCTNDTGKLDGNKKKTLKSDIFALKEDLYDIKRFAGGSSSHTSSLVNELAYNRNRMARALEDSIFSVSPITFVRGVIELCNKVNIKAPPEFPLTVYDFWGLERDRDSLLKLAIVYGVPDWPLWKCYETRNPKEMLYKSLKEAIEAHPERCLRTLAHAWGLNFEKLQKPQSEEDYKFFSELQGKRKEADNIAFRETLGATYRKKKK</sequence>
<name>A0A2B7WPF3_9EURO</name>
<evidence type="ECO:0000313" key="2">
    <source>
        <dbReference type="Proteomes" id="UP000223968"/>
    </source>
</evidence>
<organism evidence="1 2">
    <name type="scientific">Helicocarpus griseus UAMH5409</name>
    <dbReference type="NCBI Taxonomy" id="1447875"/>
    <lineage>
        <taxon>Eukaryota</taxon>
        <taxon>Fungi</taxon>
        <taxon>Dikarya</taxon>
        <taxon>Ascomycota</taxon>
        <taxon>Pezizomycotina</taxon>
        <taxon>Eurotiomycetes</taxon>
        <taxon>Eurotiomycetidae</taxon>
        <taxon>Onygenales</taxon>
        <taxon>Ajellomycetaceae</taxon>
        <taxon>Helicocarpus</taxon>
    </lineage>
</organism>
<proteinExistence type="predicted"/>
<dbReference type="EMBL" id="PDNB01000225">
    <property type="protein sequence ID" value="PGG98429.1"/>
    <property type="molecule type" value="Genomic_DNA"/>
</dbReference>